<gene>
    <name evidence="2" type="ORF">GCM10009817_02340</name>
</gene>
<organism evidence="2 3">
    <name type="scientific">Terrabacter lapilli</name>
    <dbReference type="NCBI Taxonomy" id="436231"/>
    <lineage>
        <taxon>Bacteria</taxon>
        <taxon>Bacillati</taxon>
        <taxon>Actinomycetota</taxon>
        <taxon>Actinomycetes</taxon>
        <taxon>Micrococcales</taxon>
        <taxon>Intrasporangiaceae</taxon>
        <taxon>Terrabacter</taxon>
    </lineage>
</organism>
<feature type="transmembrane region" description="Helical" evidence="1">
    <location>
        <begin position="108"/>
        <end position="125"/>
    </location>
</feature>
<feature type="transmembrane region" description="Helical" evidence="1">
    <location>
        <begin position="79"/>
        <end position="96"/>
    </location>
</feature>
<sequence length="142" mass="15610">MRAEQFWQLWQGFSDSPFVGHGFGATVAQVRDPLRPWAYELSYMDLLFTTGIVGGALYLFALSAPAAKLVSATRRAPWLAPYATPVLAGWVAFLVANATNPYLDKFDSLWVVFLPAALLNVMAGSRDTDPSQGASEYRSFAR</sequence>
<name>A0ABN2RAN7_9MICO</name>
<evidence type="ECO:0000313" key="3">
    <source>
        <dbReference type="Proteomes" id="UP001500013"/>
    </source>
</evidence>
<evidence type="ECO:0000256" key="1">
    <source>
        <dbReference type="SAM" id="Phobius"/>
    </source>
</evidence>
<reference evidence="2 3" key="1">
    <citation type="journal article" date="2019" name="Int. J. Syst. Evol. Microbiol.">
        <title>The Global Catalogue of Microorganisms (GCM) 10K type strain sequencing project: providing services to taxonomists for standard genome sequencing and annotation.</title>
        <authorList>
            <consortium name="The Broad Institute Genomics Platform"/>
            <consortium name="The Broad Institute Genome Sequencing Center for Infectious Disease"/>
            <person name="Wu L."/>
            <person name="Ma J."/>
        </authorList>
    </citation>
    <scope>NUCLEOTIDE SEQUENCE [LARGE SCALE GENOMIC DNA]</scope>
    <source>
        <strain evidence="2 3">JCM 15628</strain>
    </source>
</reference>
<accession>A0ABN2RAN7</accession>
<evidence type="ECO:0000313" key="2">
    <source>
        <dbReference type="EMBL" id="GAA1966068.1"/>
    </source>
</evidence>
<protein>
    <submittedName>
        <fullName evidence="2">Uncharacterized protein</fullName>
    </submittedName>
</protein>
<proteinExistence type="predicted"/>
<keyword evidence="1" id="KW-1133">Transmembrane helix</keyword>
<keyword evidence="1" id="KW-0812">Transmembrane</keyword>
<keyword evidence="1" id="KW-0472">Membrane</keyword>
<comment type="caution">
    <text evidence="2">The sequence shown here is derived from an EMBL/GenBank/DDBJ whole genome shotgun (WGS) entry which is preliminary data.</text>
</comment>
<dbReference type="Proteomes" id="UP001500013">
    <property type="component" value="Unassembled WGS sequence"/>
</dbReference>
<keyword evidence="3" id="KW-1185">Reference proteome</keyword>
<feature type="transmembrane region" description="Helical" evidence="1">
    <location>
        <begin position="46"/>
        <end position="67"/>
    </location>
</feature>
<dbReference type="EMBL" id="BAAAPU010000001">
    <property type="protein sequence ID" value="GAA1966068.1"/>
    <property type="molecule type" value="Genomic_DNA"/>
</dbReference>